<dbReference type="InterPro" id="IPR032508">
    <property type="entry name" value="FecR_C"/>
</dbReference>
<dbReference type="Gene3D" id="3.55.50.30">
    <property type="match status" value="1"/>
</dbReference>
<dbReference type="InterPro" id="IPR006860">
    <property type="entry name" value="FecR"/>
</dbReference>
<reference evidence="4 5" key="1">
    <citation type="submission" date="2023-02" db="EMBL/GenBank/DDBJ databases">
        <title>Genome sequence of Sphingobacterium sp. KACC 22765.</title>
        <authorList>
            <person name="Kim S."/>
            <person name="Heo J."/>
            <person name="Kwon S.-W."/>
        </authorList>
    </citation>
    <scope>NUCLEOTIDE SEQUENCE [LARGE SCALE GENOMIC DNA]</scope>
    <source>
        <strain evidence="4 5">KACC 22765</strain>
    </source>
</reference>
<evidence type="ECO:0000259" key="2">
    <source>
        <dbReference type="Pfam" id="PF04773"/>
    </source>
</evidence>
<dbReference type="Pfam" id="PF04773">
    <property type="entry name" value="FecR"/>
    <property type="match status" value="1"/>
</dbReference>
<dbReference type="PANTHER" id="PTHR30273:SF2">
    <property type="entry name" value="PROTEIN FECR"/>
    <property type="match status" value="1"/>
</dbReference>
<dbReference type="RefSeq" id="WP_274266243.1">
    <property type="nucleotide sequence ID" value="NZ_CP117880.1"/>
</dbReference>
<evidence type="ECO:0000259" key="3">
    <source>
        <dbReference type="Pfam" id="PF16344"/>
    </source>
</evidence>
<proteinExistence type="predicted"/>
<keyword evidence="1" id="KW-0812">Transmembrane</keyword>
<feature type="domain" description="Protein FecR C-terminal" evidence="3">
    <location>
        <begin position="266"/>
        <end position="329"/>
    </location>
</feature>
<evidence type="ECO:0000313" key="4">
    <source>
        <dbReference type="EMBL" id="WDF67515.1"/>
    </source>
</evidence>
<accession>A0ABY7WF36</accession>
<feature type="transmembrane region" description="Helical" evidence="1">
    <location>
        <begin position="74"/>
        <end position="94"/>
    </location>
</feature>
<protein>
    <submittedName>
        <fullName evidence="4">FecR domain-containing protein</fullName>
    </submittedName>
</protein>
<gene>
    <name evidence="4" type="ORF">PQ465_14545</name>
</gene>
<dbReference type="PIRSF" id="PIRSF018266">
    <property type="entry name" value="FecR"/>
    <property type="match status" value="1"/>
</dbReference>
<dbReference type="InterPro" id="IPR012373">
    <property type="entry name" value="Ferrdict_sens_TM"/>
</dbReference>
<name>A0ABY7WF36_9SPHI</name>
<keyword evidence="5" id="KW-1185">Reference proteome</keyword>
<keyword evidence="1" id="KW-0472">Membrane</keyword>
<evidence type="ECO:0000313" key="5">
    <source>
        <dbReference type="Proteomes" id="UP001221558"/>
    </source>
</evidence>
<keyword evidence="1" id="KW-1133">Transmembrane helix</keyword>
<feature type="domain" description="FecR protein" evidence="2">
    <location>
        <begin position="130"/>
        <end position="215"/>
    </location>
</feature>
<evidence type="ECO:0000256" key="1">
    <source>
        <dbReference type="SAM" id="Phobius"/>
    </source>
</evidence>
<dbReference type="Proteomes" id="UP001221558">
    <property type="component" value="Chromosome"/>
</dbReference>
<organism evidence="4 5">
    <name type="scientific">Sphingobacterium oryzagri</name>
    <dbReference type="NCBI Taxonomy" id="3025669"/>
    <lineage>
        <taxon>Bacteria</taxon>
        <taxon>Pseudomonadati</taxon>
        <taxon>Bacteroidota</taxon>
        <taxon>Sphingobacteriia</taxon>
        <taxon>Sphingobacteriales</taxon>
        <taxon>Sphingobacteriaceae</taxon>
        <taxon>Sphingobacterium</taxon>
    </lineage>
</organism>
<sequence length="340" mass="38724">MQDRKKELAAKIESYINGELDHATKQELEQWMHELDLLENRPIAIEEYKVALKSRIDQRLLPQDSIKTKRLPGYPYWSIAAALALFFAVGLYFFTLHTAVRKQEEFVQATTLKPVIPTTQVIANTTTNDTLLLLQDSTRVRLLANSRLKLKVPFESDRRDVQLEGKAFFEVAHDSKRPFSVLSGNIVTTALGTSFWVEQAHPGAKPTVRLITGKVSIKQRQQSGQEILLAYLTPGQHWQASTVASSQKAAALPTDEPTDEPLEMSLFFHHKPLDEVFPALAAFYQTTIIFKKDDVTGMSFYGSYDRENQVEQILKTICVANDLKMEWHEQQNSYTIRKVN</sequence>
<dbReference type="Gene3D" id="2.60.120.1440">
    <property type="match status" value="1"/>
</dbReference>
<dbReference type="EMBL" id="CP117880">
    <property type="protein sequence ID" value="WDF67515.1"/>
    <property type="molecule type" value="Genomic_DNA"/>
</dbReference>
<dbReference type="PANTHER" id="PTHR30273">
    <property type="entry name" value="PERIPLASMIC SIGNAL SENSOR AND SIGMA FACTOR ACTIVATOR FECR-RELATED"/>
    <property type="match status" value="1"/>
</dbReference>
<dbReference type="Pfam" id="PF16344">
    <property type="entry name" value="FecR_C"/>
    <property type="match status" value="1"/>
</dbReference>